<dbReference type="AlphaFoldDB" id="A0A2B7XPN6"/>
<feature type="region of interest" description="Disordered" evidence="1">
    <location>
        <begin position="611"/>
        <end position="630"/>
    </location>
</feature>
<dbReference type="OrthoDB" id="5368516at2759"/>
<feature type="compositionally biased region" description="Low complexity" evidence="1">
    <location>
        <begin position="491"/>
        <end position="504"/>
    </location>
</feature>
<feature type="compositionally biased region" description="Polar residues" evidence="1">
    <location>
        <begin position="513"/>
        <end position="532"/>
    </location>
</feature>
<feature type="compositionally biased region" description="Polar residues" evidence="1">
    <location>
        <begin position="619"/>
        <end position="630"/>
    </location>
</feature>
<evidence type="ECO:0000313" key="4">
    <source>
        <dbReference type="Proteomes" id="UP000224634"/>
    </source>
</evidence>
<feature type="compositionally biased region" description="Polar residues" evidence="1">
    <location>
        <begin position="381"/>
        <end position="399"/>
    </location>
</feature>
<feature type="transmembrane region" description="Helical" evidence="2">
    <location>
        <begin position="132"/>
        <end position="149"/>
    </location>
</feature>
<evidence type="ECO:0000256" key="2">
    <source>
        <dbReference type="SAM" id="Phobius"/>
    </source>
</evidence>
<protein>
    <submittedName>
        <fullName evidence="3">Uncharacterized protein</fullName>
    </submittedName>
</protein>
<name>A0A2B7XPN6_POLH7</name>
<keyword evidence="2" id="KW-0812">Transmembrane</keyword>
<comment type="caution">
    <text evidence="3">The sequence shown here is derived from an EMBL/GenBank/DDBJ whole genome shotgun (WGS) entry which is preliminary data.</text>
</comment>
<dbReference type="EMBL" id="PDNA01000142">
    <property type="protein sequence ID" value="PGH10751.1"/>
    <property type="molecule type" value="Genomic_DNA"/>
</dbReference>
<proteinExistence type="predicted"/>
<evidence type="ECO:0000256" key="1">
    <source>
        <dbReference type="SAM" id="MobiDB-lite"/>
    </source>
</evidence>
<reference evidence="3 4" key="1">
    <citation type="submission" date="2017-10" db="EMBL/GenBank/DDBJ databases">
        <title>Comparative genomics in systemic dimorphic fungi from Ajellomycetaceae.</title>
        <authorList>
            <person name="Munoz J.F."/>
            <person name="Mcewen J.G."/>
            <person name="Clay O.K."/>
            <person name="Cuomo C.A."/>
        </authorList>
    </citation>
    <scope>NUCLEOTIDE SEQUENCE [LARGE SCALE GENOMIC DNA]</scope>
    <source>
        <strain evidence="3 4">UAMH7299</strain>
    </source>
</reference>
<keyword evidence="2" id="KW-1133">Transmembrane helix</keyword>
<feature type="transmembrane region" description="Helical" evidence="2">
    <location>
        <begin position="170"/>
        <end position="189"/>
    </location>
</feature>
<feature type="transmembrane region" description="Helical" evidence="2">
    <location>
        <begin position="201"/>
        <end position="225"/>
    </location>
</feature>
<keyword evidence="4" id="KW-1185">Reference proteome</keyword>
<feature type="transmembrane region" description="Helical" evidence="2">
    <location>
        <begin position="246"/>
        <end position="270"/>
    </location>
</feature>
<feature type="transmembrane region" description="Helical" evidence="2">
    <location>
        <begin position="45"/>
        <end position="68"/>
    </location>
</feature>
<feature type="transmembrane region" description="Helical" evidence="2">
    <location>
        <begin position="282"/>
        <end position="305"/>
    </location>
</feature>
<feature type="compositionally biased region" description="Basic and acidic residues" evidence="1">
    <location>
        <begin position="355"/>
        <end position="380"/>
    </location>
</feature>
<feature type="region of interest" description="Disordered" evidence="1">
    <location>
        <begin position="476"/>
        <end position="605"/>
    </location>
</feature>
<dbReference type="STRING" id="1447883.A0A2B7XPN6"/>
<evidence type="ECO:0000313" key="3">
    <source>
        <dbReference type="EMBL" id="PGH10751.1"/>
    </source>
</evidence>
<feature type="region of interest" description="Disordered" evidence="1">
    <location>
        <begin position="348"/>
        <end position="399"/>
    </location>
</feature>
<feature type="transmembrane region" description="Helical" evidence="2">
    <location>
        <begin position="89"/>
        <end position="112"/>
    </location>
</feature>
<accession>A0A2B7XPN6</accession>
<keyword evidence="2" id="KW-0472">Membrane</keyword>
<sequence>MEYESFHPILLATRNKNGTDRADWASESLVDTLFRTINFQNRTSIAVTAAFSVLASTLVALSIVYDTWRAHKRAYRPKKSRRFEFFRHIPPGHIFPSVLVGATFVQSTIFLAVQSTGLQKLFVTGCKATSQITWIGAWIVGYTLLVFSSEATFRSLRPSRFQSRGKWNTLICWAVVLAMLVLTWIPAIVRQRRRNICIGSLLLWIAPWSRVAAVITPVLILFYIINGSILTYRLSRNAKLDHRDRIAASSIVYYLAATILIFPFAMPFWLNAGFSRHPTSDVLQLMGSIALNLFGLVYAFVYLLLRAKGVNMMIGPGMSNWVARPWRRLDPTAVAMAEQINKPIVPNQKGFNSLDDGRVQDFDIPRDGRRDSLSWMDEKTPTTGQSSLGLTRSPTALSSSARKRSNYSIFPVRASSRNTRRFVLNLNDSHEGLMPPRPVVTRHKRFSSNISAATVQIGLRLSNIAMPLNAATLGLPSSPNQGVPRSESKFTNSTTPTTLSSSNSRVLLKSPSEHTNTTASQTRSPNSKNLSPSRFLPSQGMGPDGLKPPPGAIGGSVCTNKVLPPTPLLVPSKRDTTAPPVPSLPQAIKSTLPASPKLENSWPLPERISQLPERLSRLPNKSYSRPDQWI</sequence>
<dbReference type="Proteomes" id="UP000224634">
    <property type="component" value="Unassembled WGS sequence"/>
</dbReference>
<gene>
    <name evidence="3" type="ORF">AJ80_07401</name>
</gene>
<organism evidence="3 4">
    <name type="scientific">Polytolypa hystricis (strain UAMH7299)</name>
    <dbReference type="NCBI Taxonomy" id="1447883"/>
    <lineage>
        <taxon>Eukaryota</taxon>
        <taxon>Fungi</taxon>
        <taxon>Dikarya</taxon>
        <taxon>Ascomycota</taxon>
        <taxon>Pezizomycotina</taxon>
        <taxon>Eurotiomycetes</taxon>
        <taxon>Eurotiomycetidae</taxon>
        <taxon>Onygenales</taxon>
        <taxon>Onygenales incertae sedis</taxon>
        <taxon>Polytolypa</taxon>
    </lineage>
</organism>